<dbReference type="Gene3D" id="3.40.50.150">
    <property type="entry name" value="Vaccinia Virus protein VP39"/>
    <property type="match status" value="1"/>
</dbReference>
<dbReference type="PIRSF" id="PIRSF006540">
    <property type="entry name" value="Nop17p"/>
    <property type="match status" value="1"/>
</dbReference>
<dbReference type="CDD" id="cd02440">
    <property type="entry name" value="AdoMet_MTases"/>
    <property type="match status" value="1"/>
</dbReference>
<evidence type="ECO:0000256" key="7">
    <source>
        <dbReference type="HAMAP-Rule" id="MF_00351"/>
    </source>
</evidence>
<keyword evidence="2 7" id="KW-0698">rRNA processing</keyword>
<feature type="binding site" evidence="7">
    <location>
        <begin position="87"/>
        <end position="88"/>
    </location>
    <ligand>
        <name>S-adenosyl-L-methionine</name>
        <dbReference type="ChEBI" id="CHEBI:59789"/>
    </ligand>
</feature>
<gene>
    <name evidence="7" type="primary">flpA</name>
    <name evidence="8" type="ORF">HA227_05025</name>
</gene>
<keyword evidence="4 7" id="KW-0808">Transferase</keyword>
<reference evidence="9" key="1">
    <citation type="journal article" date="2020" name="bioRxiv">
        <title>A rank-normalized archaeal taxonomy based on genome phylogeny resolves widespread incomplete and uneven classifications.</title>
        <authorList>
            <person name="Rinke C."/>
            <person name="Chuvochina M."/>
            <person name="Mussig A.J."/>
            <person name="Chaumeil P.-A."/>
            <person name="Waite D.W."/>
            <person name="Whitman W.B."/>
            <person name="Parks D.H."/>
            <person name="Hugenholtz P."/>
        </authorList>
    </citation>
    <scope>NUCLEOTIDE SEQUENCE [LARGE SCALE GENOMIC DNA]</scope>
</reference>
<dbReference type="EC" id="2.1.1.-" evidence="7"/>
<protein>
    <recommendedName>
        <fullName evidence="7">Fibrillarin-like rRNA/tRNA 2'-O-methyltransferase</fullName>
        <ecNumber evidence="7">2.1.1.-</ecNumber>
    </recommendedName>
</protein>
<dbReference type="GO" id="GO:0003723">
    <property type="term" value="F:RNA binding"/>
    <property type="evidence" value="ECO:0007669"/>
    <property type="project" value="UniProtKB-UniRule"/>
</dbReference>
<dbReference type="Pfam" id="PF01269">
    <property type="entry name" value="Fibrillarin"/>
    <property type="match status" value="1"/>
</dbReference>
<evidence type="ECO:0000256" key="1">
    <source>
        <dbReference type="ARBA" id="ARBA00010632"/>
    </source>
</evidence>
<dbReference type="GO" id="GO:0008033">
    <property type="term" value="P:tRNA processing"/>
    <property type="evidence" value="ECO:0007669"/>
    <property type="project" value="UniProtKB-UniRule"/>
</dbReference>
<dbReference type="GO" id="GO:0000494">
    <property type="term" value="P:box C/D sno(s)RNA 3'-end processing"/>
    <property type="evidence" value="ECO:0007669"/>
    <property type="project" value="TreeGrafter"/>
</dbReference>
<evidence type="ECO:0000256" key="6">
    <source>
        <dbReference type="ARBA" id="ARBA00022884"/>
    </source>
</evidence>
<evidence type="ECO:0000256" key="5">
    <source>
        <dbReference type="ARBA" id="ARBA00022694"/>
    </source>
</evidence>
<dbReference type="SMART" id="SM01206">
    <property type="entry name" value="Fibrillarin"/>
    <property type="match status" value="1"/>
</dbReference>
<dbReference type="HAMAP" id="MF_00351">
    <property type="entry name" value="RNA_methyltransf_FlpA"/>
    <property type="match status" value="1"/>
</dbReference>
<name>A0A7J4KUH8_9ARCH</name>
<evidence type="ECO:0000256" key="3">
    <source>
        <dbReference type="ARBA" id="ARBA00022603"/>
    </source>
</evidence>
<keyword evidence="6 7" id="KW-0694">RNA-binding</keyword>
<dbReference type="GO" id="GO:0008649">
    <property type="term" value="F:rRNA methyltransferase activity"/>
    <property type="evidence" value="ECO:0007669"/>
    <property type="project" value="TreeGrafter"/>
</dbReference>
<dbReference type="NCBIfam" id="NF003276">
    <property type="entry name" value="PRK04266.1-2"/>
    <property type="match status" value="1"/>
</dbReference>
<feature type="binding site" evidence="7">
    <location>
        <begin position="131"/>
        <end position="132"/>
    </location>
    <ligand>
        <name>S-adenosyl-L-methionine</name>
        <dbReference type="ChEBI" id="CHEBI:59789"/>
    </ligand>
</feature>
<comment type="caution">
    <text evidence="8">The sequence shown here is derived from an EMBL/GenBank/DDBJ whole genome shotgun (WGS) entry which is preliminary data.</text>
</comment>
<dbReference type="PRINTS" id="PR00052">
    <property type="entry name" value="FIBRILLARIN"/>
</dbReference>
<keyword evidence="5 7" id="KW-0819">tRNA processing</keyword>
<dbReference type="SUPFAM" id="SSF53335">
    <property type="entry name" value="S-adenosyl-L-methionine-dependent methyltransferases"/>
    <property type="match status" value="1"/>
</dbReference>
<organism evidence="8 9">
    <name type="scientific">Candidatus Iainarchaeum sp</name>
    <dbReference type="NCBI Taxonomy" id="3101447"/>
    <lineage>
        <taxon>Archaea</taxon>
        <taxon>Candidatus Iainarchaeota</taxon>
        <taxon>Candidatus Iainarchaeia</taxon>
        <taxon>Candidatus Iainarchaeales</taxon>
        <taxon>Candidatus Iainarchaeaceae</taxon>
        <taxon>Candidatus Iainarchaeum</taxon>
    </lineage>
</organism>
<dbReference type="GO" id="GO:1990259">
    <property type="term" value="F:histone H2AQ104 methyltransferase activity"/>
    <property type="evidence" value="ECO:0007669"/>
    <property type="project" value="TreeGrafter"/>
</dbReference>
<dbReference type="AlphaFoldDB" id="A0A7J4KUH8"/>
<evidence type="ECO:0000256" key="4">
    <source>
        <dbReference type="ARBA" id="ARBA00022679"/>
    </source>
</evidence>
<feature type="binding site" evidence="7">
    <location>
        <begin position="106"/>
        <end position="107"/>
    </location>
    <ligand>
        <name>S-adenosyl-L-methionine</name>
        <dbReference type="ChEBI" id="CHEBI:59789"/>
    </ligand>
</feature>
<dbReference type="InterPro" id="IPR029063">
    <property type="entry name" value="SAM-dependent_MTases_sf"/>
</dbReference>
<evidence type="ECO:0000313" key="8">
    <source>
        <dbReference type="EMBL" id="HIH33582.1"/>
    </source>
</evidence>
<dbReference type="Gene3D" id="3.30.200.20">
    <property type="entry name" value="Phosphorylase Kinase, domain 1"/>
    <property type="match status" value="1"/>
</dbReference>
<sequence length="230" mass="25955">MEKAQKEGKCLRQIFENVFSDGKFFYTKNLIPGNKVYGEKLVLENGIEYRQWDAFRSKLGAGLQKGLKQLPIKKSSKVLYLGSAEGTTVSHVSDIVGREGLVVGVDFSATGMRRFVLNCENRENVLPLLADASKPESYPEEIRKIKFDVLFQDVSQKSQAGIFLKNSPLLKPEGFGMLSVKARSIDSSENPEKVFRQEAEKLKEKFAVLQIIPLKPFEKDHALILCRLKK</sequence>
<dbReference type="InterPro" id="IPR000692">
    <property type="entry name" value="Fibrillarin"/>
</dbReference>
<comment type="function">
    <text evidence="7">Involved in pre-rRNA and tRNA processing. Utilizes the methyl donor S-adenosyl-L-methionine to catalyze the site-specific 2'-hydroxyl methylation of ribose moieties in rRNA and tRNA. Site specificity is provided by a guide RNA that base pairs with the substrate. Methylation occurs at a characteristic distance from the sequence involved in base pairing with the guide RNA.</text>
</comment>
<dbReference type="EMBL" id="DUFJ01000109">
    <property type="protein sequence ID" value="HIH33582.1"/>
    <property type="molecule type" value="Genomic_DNA"/>
</dbReference>
<comment type="subunit">
    <text evidence="7">Interacts with nop5. Component of box C/D small ribonucleoprotein (sRNP) particles that contain rpl7ae, FlpA and nop5, plus a guide RNA.</text>
</comment>
<evidence type="ECO:0000256" key="2">
    <source>
        <dbReference type="ARBA" id="ARBA00022552"/>
    </source>
</evidence>
<feature type="binding site" evidence="7">
    <location>
        <begin position="153"/>
        <end position="156"/>
    </location>
    <ligand>
        <name>S-adenosyl-L-methionine</name>
        <dbReference type="ChEBI" id="CHEBI:59789"/>
    </ligand>
</feature>
<keyword evidence="3 7" id="KW-0489">Methyltransferase</keyword>
<dbReference type="PANTHER" id="PTHR10335:SF17">
    <property type="entry name" value="FIBRILLARIN"/>
    <property type="match status" value="1"/>
</dbReference>
<proteinExistence type="inferred from homology"/>
<dbReference type="Proteomes" id="UP000527315">
    <property type="component" value="Unassembled WGS sequence"/>
</dbReference>
<accession>A0A7J4KUH8</accession>
<dbReference type="PANTHER" id="PTHR10335">
    <property type="entry name" value="RRNA 2-O-METHYLTRANSFERASE FIBRILLARIN"/>
    <property type="match status" value="1"/>
</dbReference>
<comment type="similarity">
    <text evidence="1 7">Belongs to the methyltransferase superfamily. Fibrillarin family.</text>
</comment>
<evidence type="ECO:0000313" key="9">
    <source>
        <dbReference type="Proteomes" id="UP000527315"/>
    </source>
</evidence>